<dbReference type="KEGG" id="roz:CBI38_25875"/>
<dbReference type="EMBL" id="CP021354">
    <property type="protein sequence ID" value="AWK74470.1"/>
    <property type="molecule type" value="Genomic_DNA"/>
</dbReference>
<reference evidence="1 2" key="1">
    <citation type="submission" date="2017-05" db="EMBL/GenBank/DDBJ databases">
        <title>Isolation of Rhodococcus sp. S2-17 biodegrading of BP-3.</title>
        <authorList>
            <person name="Lee Y."/>
            <person name="Kim K.H."/>
            <person name="Chun B.H."/>
            <person name="Jung H.S."/>
            <person name="Jeon C.O."/>
        </authorList>
    </citation>
    <scope>NUCLEOTIDE SEQUENCE [LARGE SCALE GENOMIC DNA]</scope>
    <source>
        <strain evidence="1 2">S2-17</strain>
    </source>
</reference>
<sequence>MWAPHGDPISEKILEHFGMTTRRFIERFCRVTPASNYASADLCALASGYPPPPGPPTPCPIQYAIERICYRPPL</sequence>
<name>A0A2S2C0S9_9NOCA</name>
<evidence type="ECO:0000313" key="1">
    <source>
        <dbReference type="EMBL" id="AWK74470.1"/>
    </source>
</evidence>
<organism evidence="1 2">
    <name type="scientific">Rhodococcus oxybenzonivorans</name>
    <dbReference type="NCBI Taxonomy" id="1990687"/>
    <lineage>
        <taxon>Bacteria</taxon>
        <taxon>Bacillati</taxon>
        <taxon>Actinomycetota</taxon>
        <taxon>Actinomycetes</taxon>
        <taxon>Mycobacteriales</taxon>
        <taxon>Nocardiaceae</taxon>
        <taxon>Rhodococcus</taxon>
    </lineage>
</organism>
<gene>
    <name evidence="1" type="ORF">CBI38_25875</name>
</gene>
<dbReference type="AlphaFoldDB" id="A0A2S2C0S9"/>
<evidence type="ECO:0000313" key="2">
    <source>
        <dbReference type="Proteomes" id="UP000245711"/>
    </source>
</evidence>
<accession>A0A2S2C0S9</accession>
<keyword evidence="2" id="KW-1185">Reference proteome</keyword>
<dbReference type="Proteomes" id="UP000245711">
    <property type="component" value="Chromosome"/>
</dbReference>
<protein>
    <submittedName>
        <fullName evidence="1">Uncharacterized protein</fullName>
    </submittedName>
</protein>
<proteinExistence type="predicted"/>